<dbReference type="Pfam" id="PF11654">
    <property type="entry name" value="NCE101"/>
    <property type="match status" value="1"/>
</dbReference>
<dbReference type="InterPro" id="IPR002213">
    <property type="entry name" value="UDP_glucos_trans"/>
</dbReference>
<protein>
    <recommendedName>
        <fullName evidence="5">UDP-glycosyltransferases domain-containing protein</fullName>
    </recommendedName>
</protein>
<dbReference type="GO" id="GO:0009306">
    <property type="term" value="P:protein secretion"/>
    <property type="evidence" value="ECO:0007669"/>
    <property type="project" value="InterPro"/>
</dbReference>
<feature type="non-terminal residue" evidence="3">
    <location>
        <position position="477"/>
    </location>
</feature>
<dbReference type="Proteomes" id="UP000253551">
    <property type="component" value="Unassembled WGS sequence"/>
</dbReference>
<organism evidence="3 4">
    <name type="scientific">Rhizopus stolonifer</name>
    <name type="common">Rhizopus nigricans</name>
    <dbReference type="NCBI Taxonomy" id="4846"/>
    <lineage>
        <taxon>Eukaryota</taxon>
        <taxon>Fungi</taxon>
        <taxon>Fungi incertae sedis</taxon>
        <taxon>Mucoromycota</taxon>
        <taxon>Mucoromycotina</taxon>
        <taxon>Mucoromycetes</taxon>
        <taxon>Mucorales</taxon>
        <taxon>Mucorineae</taxon>
        <taxon>Rhizopodaceae</taxon>
        <taxon>Rhizopus</taxon>
    </lineage>
</organism>
<dbReference type="OrthoDB" id="5835829at2759"/>
<dbReference type="InterPro" id="IPR050271">
    <property type="entry name" value="UDP-glycosyltransferase"/>
</dbReference>
<proteinExistence type="predicted"/>
<dbReference type="STRING" id="4846.A0A367KJ47"/>
<keyword evidence="1" id="KW-0328">Glycosyltransferase</keyword>
<name>A0A367KJ47_RHIST</name>
<reference evidence="3 4" key="1">
    <citation type="journal article" date="2018" name="G3 (Bethesda)">
        <title>Phylogenetic and Phylogenomic Definition of Rhizopus Species.</title>
        <authorList>
            <person name="Gryganskyi A.P."/>
            <person name="Golan J."/>
            <person name="Dolatabadi S."/>
            <person name="Mondo S."/>
            <person name="Robb S."/>
            <person name="Idnurm A."/>
            <person name="Muszewska A."/>
            <person name="Steczkiewicz K."/>
            <person name="Masonjones S."/>
            <person name="Liao H.L."/>
            <person name="Gajdeczka M.T."/>
            <person name="Anike F."/>
            <person name="Vuek A."/>
            <person name="Anishchenko I.M."/>
            <person name="Voigt K."/>
            <person name="de Hoog G.S."/>
            <person name="Smith M.E."/>
            <person name="Heitman J."/>
            <person name="Vilgalys R."/>
            <person name="Stajich J.E."/>
        </authorList>
    </citation>
    <scope>NUCLEOTIDE SEQUENCE [LARGE SCALE GENOMIC DNA]</scope>
    <source>
        <strain evidence="3 4">LSU 92-RS-03</strain>
    </source>
</reference>
<accession>A0A367KJ47</accession>
<comment type="caution">
    <text evidence="3">The sequence shown here is derived from an EMBL/GenBank/DDBJ whole genome shotgun (WGS) entry which is preliminary data.</text>
</comment>
<evidence type="ECO:0000256" key="2">
    <source>
        <dbReference type="ARBA" id="ARBA00022679"/>
    </source>
</evidence>
<keyword evidence="4" id="KW-1185">Reference proteome</keyword>
<dbReference type="PANTHER" id="PTHR48043">
    <property type="entry name" value="EG:EG0003.4 PROTEIN-RELATED"/>
    <property type="match status" value="1"/>
</dbReference>
<keyword evidence="2" id="KW-0808">Transferase</keyword>
<evidence type="ECO:0008006" key="5">
    <source>
        <dbReference type="Google" id="ProtNLM"/>
    </source>
</evidence>
<evidence type="ECO:0000256" key="1">
    <source>
        <dbReference type="ARBA" id="ARBA00022676"/>
    </source>
</evidence>
<dbReference type="AlphaFoldDB" id="A0A367KJ47"/>
<dbReference type="Pfam" id="PF00201">
    <property type="entry name" value="UDPGT"/>
    <property type="match status" value="1"/>
</dbReference>
<dbReference type="Gene3D" id="3.40.50.2000">
    <property type="entry name" value="Glycogen Phosphorylase B"/>
    <property type="match status" value="1"/>
</dbReference>
<dbReference type="PANTHER" id="PTHR48043:SF145">
    <property type="entry name" value="FI06409P-RELATED"/>
    <property type="match status" value="1"/>
</dbReference>
<dbReference type="SUPFAM" id="SSF53756">
    <property type="entry name" value="UDP-Glycosyltransferase/glycogen phosphorylase"/>
    <property type="match status" value="1"/>
</dbReference>
<dbReference type="InterPro" id="IPR024242">
    <property type="entry name" value="NCE101"/>
</dbReference>
<sequence length="477" mass="54435">MSTPVKYEYLISKSGDLLFSVTVGTLAYFLNERDNPRAQNGKTLLELVSRARQRKIQQRETNRKLDDQVHLGQAYPEITTVSTGGPVYTTDILTATKGFNFYQITKVVRQFLNKAYGTDIQFYQQLDKKPDYFICDAFNDPCIDTAVQFKVPFAITCTGMLYQDINVPYINGLGTTHHATSEHMTLWERFQHKYVDLIKTLWYIYPELKELDQYRQAYGMTSLGLNRFKQWDNGLKLINTYFGFFPPQIMSPLTHMIGPVITARQRTLSEQEAVFLNTHKRVAYVAFGQIIKPSKHEIELLFSGLLDQMEHQRLDGILWVGLKKQIQTLEAEDPLLVWQFNTTQSGHVIQPPLLSHALFQRHVFMPPWTSQFSVLQHSATVLFVSHGGAESANEATFNGVPILVHPYVGDQRLVGRALTLAGVARTHERADCTFELLRQHINELLVDEDGSVGRNLTRMKTLAQIGSKRKTFAADLV</sequence>
<evidence type="ECO:0000313" key="3">
    <source>
        <dbReference type="EMBL" id="RCI02253.1"/>
    </source>
</evidence>
<dbReference type="GO" id="GO:0008194">
    <property type="term" value="F:UDP-glycosyltransferase activity"/>
    <property type="evidence" value="ECO:0007669"/>
    <property type="project" value="InterPro"/>
</dbReference>
<gene>
    <name evidence="3" type="ORF">CU098_001686</name>
</gene>
<dbReference type="EMBL" id="PJQM01001470">
    <property type="protein sequence ID" value="RCI02253.1"/>
    <property type="molecule type" value="Genomic_DNA"/>
</dbReference>
<evidence type="ECO:0000313" key="4">
    <source>
        <dbReference type="Proteomes" id="UP000253551"/>
    </source>
</evidence>